<dbReference type="Pfam" id="PF12625">
    <property type="entry name" value="Arabinose_bd"/>
    <property type="match status" value="1"/>
</dbReference>
<dbReference type="Gene3D" id="1.10.10.60">
    <property type="entry name" value="Homeodomain-like"/>
    <property type="match status" value="1"/>
</dbReference>
<proteinExistence type="predicted"/>
<gene>
    <name evidence="4" type="ORF">BJ987_006036</name>
</gene>
<reference evidence="4 5" key="1">
    <citation type="submission" date="2021-03" db="EMBL/GenBank/DDBJ databases">
        <title>Sequencing the genomes of 1000 actinobacteria strains.</title>
        <authorList>
            <person name="Klenk H.-P."/>
        </authorList>
    </citation>
    <scope>NUCLEOTIDE SEQUENCE [LARGE SCALE GENOMIC DNA]</scope>
    <source>
        <strain evidence="4 5">DSM 45516</strain>
    </source>
</reference>
<dbReference type="RefSeq" id="WP_209896430.1">
    <property type="nucleotide sequence ID" value="NZ_JAGGMR010000001.1"/>
</dbReference>
<dbReference type="SMART" id="SM00342">
    <property type="entry name" value="HTH_ARAC"/>
    <property type="match status" value="1"/>
</dbReference>
<accession>A0ABS4QN51</accession>
<evidence type="ECO:0000256" key="1">
    <source>
        <dbReference type="ARBA" id="ARBA00023125"/>
    </source>
</evidence>
<keyword evidence="1" id="KW-0238">DNA-binding</keyword>
<dbReference type="PROSITE" id="PS01124">
    <property type="entry name" value="HTH_ARAC_FAMILY_2"/>
    <property type="match status" value="1"/>
</dbReference>
<feature type="domain" description="HTH araC/xylS-type" evidence="3">
    <location>
        <begin position="236"/>
        <end position="326"/>
    </location>
</feature>
<evidence type="ECO:0000313" key="4">
    <source>
        <dbReference type="EMBL" id="MBP2193135.1"/>
    </source>
</evidence>
<feature type="region of interest" description="Disordered" evidence="2">
    <location>
        <begin position="293"/>
        <end position="326"/>
    </location>
</feature>
<comment type="caution">
    <text evidence="4">The sequence shown here is derived from an EMBL/GenBank/DDBJ whole genome shotgun (WGS) entry which is preliminary data.</text>
</comment>
<dbReference type="InterPro" id="IPR032687">
    <property type="entry name" value="AraC-type_N"/>
</dbReference>
<evidence type="ECO:0000256" key="2">
    <source>
        <dbReference type="SAM" id="MobiDB-lite"/>
    </source>
</evidence>
<dbReference type="Proteomes" id="UP001519325">
    <property type="component" value="Unassembled WGS sequence"/>
</dbReference>
<sequence>MDTADNVAFSKFILDSVGLTESSRQQLARAASLPSWLLDDGDAMVPSSVQLRLWELIEHQLGDPDIALRVGQLNTLGRFGLHDYLFSTAPTLAEGLALAERHADLITTNIGFAVSGESADEANADFRLLRGQGRGRQLATQFSLAAVVARARFATGRDVHPVRVRFRQRAPRRHQHFAEVFGTHRIDFGAPTDQITFRTTDLALPLRTTDAALAEVLRRCAMALPPPPHLDSTWSSQVRHALATMLGESPVTIDRVARYLVTSRRSLQRRLADEGTTWTRELDRARSALVEHQSHLEPNDTQASLARRVGYSDPGTLRRAQKRWGR</sequence>
<evidence type="ECO:0000313" key="5">
    <source>
        <dbReference type="Proteomes" id="UP001519325"/>
    </source>
</evidence>
<dbReference type="PANTHER" id="PTHR47894:SF1">
    <property type="entry name" value="HTH-TYPE TRANSCRIPTIONAL REGULATOR VQSM"/>
    <property type="match status" value="1"/>
</dbReference>
<keyword evidence="5" id="KW-1185">Reference proteome</keyword>
<name>A0ABS4QN51_9NOCA</name>
<protein>
    <submittedName>
        <fullName evidence="4">AraC-like DNA-binding protein</fullName>
    </submittedName>
</protein>
<dbReference type="EMBL" id="JAGGMR010000001">
    <property type="protein sequence ID" value="MBP2193135.1"/>
    <property type="molecule type" value="Genomic_DNA"/>
</dbReference>
<organism evidence="4 5">
    <name type="scientific">Nocardia goodfellowii</name>
    <dbReference type="NCBI Taxonomy" id="882446"/>
    <lineage>
        <taxon>Bacteria</taxon>
        <taxon>Bacillati</taxon>
        <taxon>Actinomycetota</taxon>
        <taxon>Actinomycetes</taxon>
        <taxon>Mycobacteriales</taxon>
        <taxon>Nocardiaceae</taxon>
        <taxon>Nocardia</taxon>
    </lineage>
</organism>
<evidence type="ECO:0000259" key="3">
    <source>
        <dbReference type="PROSITE" id="PS01124"/>
    </source>
</evidence>
<dbReference type="InterPro" id="IPR018060">
    <property type="entry name" value="HTH_AraC"/>
</dbReference>
<dbReference type="PANTHER" id="PTHR47894">
    <property type="entry name" value="HTH-TYPE TRANSCRIPTIONAL REGULATOR GADX"/>
    <property type="match status" value="1"/>
</dbReference>